<evidence type="ECO:0000313" key="2">
    <source>
        <dbReference type="Proteomes" id="UP000019150"/>
    </source>
</evidence>
<dbReference type="KEGG" id="nno:NONO_c60770"/>
<protein>
    <submittedName>
        <fullName evidence="1">Uncharacterized protein</fullName>
    </submittedName>
</protein>
<evidence type="ECO:0000313" key="1">
    <source>
        <dbReference type="EMBL" id="AHH20853.1"/>
    </source>
</evidence>
<dbReference type="PATRIC" id="fig|1415166.3.peg.6253"/>
<proteinExistence type="predicted"/>
<dbReference type="Proteomes" id="UP000019150">
    <property type="component" value="Chromosome"/>
</dbReference>
<dbReference type="EMBL" id="CP006850">
    <property type="protein sequence ID" value="AHH20853.1"/>
    <property type="molecule type" value="Genomic_DNA"/>
</dbReference>
<gene>
    <name evidence="1" type="ORF">NONO_c60770</name>
</gene>
<dbReference type="OrthoDB" id="4560045at2"/>
<dbReference type="AlphaFoldDB" id="W5TPM6"/>
<dbReference type="HOGENOM" id="CLU_2274432_0_0_11"/>
<accession>W5TPM6</accession>
<sequence>MDDIYIENSFFQLYEKGPECRAVIWLSLELYEAIYREIVAKRTGRLAASTRIWTELENGRWMGVLSANAPYTASHEFGYDDDSEIIAGHHELNRALDIMARV</sequence>
<organism evidence="1 2">
    <name type="scientific">Nocardia nova SH22a</name>
    <dbReference type="NCBI Taxonomy" id="1415166"/>
    <lineage>
        <taxon>Bacteria</taxon>
        <taxon>Bacillati</taxon>
        <taxon>Actinomycetota</taxon>
        <taxon>Actinomycetes</taxon>
        <taxon>Mycobacteriales</taxon>
        <taxon>Nocardiaceae</taxon>
        <taxon>Nocardia</taxon>
    </lineage>
</organism>
<name>W5TPM6_9NOCA</name>
<keyword evidence="2" id="KW-1185">Reference proteome</keyword>
<dbReference type="STRING" id="1415166.NONO_c60770"/>
<dbReference type="RefSeq" id="WP_025352192.1">
    <property type="nucleotide sequence ID" value="NZ_CP006850.1"/>
</dbReference>
<reference evidence="1 2" key="1">
    <citation type="journal article" date="2014" name="Appl. Environ. Microbiol.">
        <title>Insights into the Microbial Degradation of Rubber and Gutta-Percha by Analysis of the Complete Genome of Nocardia nova SH22a.</title>
        <authorList>
            <person name="Luo Q."/>
            <person name="Hiessl S."/>
            <person name="Poehlein A."/>
            <person name="Daniel R."/>
            <person name="Steinbuchel A."/>
        </authorList>
    </citation>
    <scope>NUCLEOTIDE SEQUENCE [LARGE SCALE GENOMIC DNA]</scope>
    <source>
        <strain evidence="1">SH22a</strain>
    </source>
</reference>